<evidence type="ECO:0000313" key="3">
    <source>
        <dbReference type="Proteomes" id="UP001285441"/>
    </source>
</evidence>
<reference evidence="2" key="1">
    <citation type="journal article" date="2023" name="Mol. Phylogenet. Evol.">
        <title>Genome-scale phylogeny and comparative genomics of the fungal order Sordariales.</title>
        <authorList>
            <person name="Hensen N."/>
            <person name="Bonometti L."/>
            <person name="Westerberg I."/>
            <person name="Brannstrom I.O."/>
            <person name="Guillou S."/>
            <person name="Cros-Aarteil S."/>
            <person name="Calhoun S."/>
            <person name="Haridas S."/>
            <person name="Kuo A."/>
            <person name="Mondo S."/>
            <person name="Pangilinan J."/>
            <person name="Riley R."/>
            <person name="LaButti K."/>
            <person name="Andreopoulos B."/>
            <person name="Lipzen A."/>
            <person name="Chen C."/>
            <person name="Yan M."/>
            <person name="Daum C."/>
            <person name="Ng V."/>
            <person name="Clum A."/>
            <person name="Steindorff A."/>
            <person name="Ohm R.A."/>
            <person name="Martin F."/>
            <person name="Silar P."/>
            <person name="Natvig D.O."/>
            <person name="Lalanne C."/>
            <person name="Gautier V."/>
            <person name="Ament-Velasquez S.L."/>
            <person name="Kruys A."/>
            <person name="Hutchinson M.I."/>
            <person name="Powell A.J."/>
            <person name="Barry K."/>
            <person name="Miller A.N."/>
            <person name="Grigoriev I.V."/>
            <person name="Debuchy R."/>
            <person name="Gladieux P."/>
            <person name="Hiltunen Thoren M."/>
            <person name="Johannesson H."/>
        </authorList>
    </citation>
    <scope>NUCLEOTIDE SEQUENCE</scope>
    <source>
        <strain evidence="2">CBS 232.78</strain>
    </source>
</reference>
<organism evidence="2 3">
    <name type="scientific">Podospora didyma</name>
    <dbReference type="NCBI Taxonomy" id="330526"/>
    <lineage>
        <taxon>Eukaryota</taxon>
        <taxon>Fungi</taxon>
        <taxon>Dikarya</taxon>
        <taxon>Ascomycota</taxon>
        <taxon>Pezizomycotina</taxon>
        <taxon>Sordariomycetes</taxon>
        <taxon>Sordariomycetidae</taxon>
        <taxon>Sordariales</taxon>
        <taxon>Podosporaceae</taxon>
        <taxon>Podospora</taxon>
    </lineage>
</organism>
<gene>
    <name evidence="2" type="ORF">B0H63DRAFT_466293</name>
</gene>
<keyword evidence="3" id="KW-1185">Reference proteome</keyword>
<evidence type="ECO:0000313" key="2">
    <source>
        <dbReference type="EMBL" id="KAK3390690.1"/>
    </source>
</evidence>
<name>A0AAE0P0B5_9PEZI</name>
<sequence length="183" mass="19914">MRQLLGDSSELQTRYGLQKDQSWGPDHSGSNTLSGRRMLQFTTAFEGLKIRKGGSNRNGKGASSSSIAKIRWIATDKTKFGELISDLSYFVSKLNELVPSVNAGDTLISMPPADAERLVGSGFDTLRIFPSSESASSETGGAAASSPLIIGSFFFWYLGSTLQKPFEGLFRACYTMFFLVSPR</sequence>
<dbReference type="Gene3D" id="1.20.120.1020">
    <property type="entry name" value="Prion-inhibition and propagation, HeLo domain"/>
    <property type="match status" value="1"/>
</dbReference>
<evidence type="ECO:0000259" key="1">
    <source>
        <dbReference type="Pfam" id="PF14479"/>
    </source>
</evidence>
<dbReference type="AlphaFoldDB" id="A0AAE0P0B5"/>
<dbReference type="InterPro" id="IPR029498">
    <property type="entry name" value="HeLo_dom"/>
</dbReference>
<dbReference type="Pfam" id="PF14479">
    <property type="entry name" value="HeLo"/>
    <property type="match status" value="1"/>
</dbReference>
<comment type="caution">
    <text evidence="2">The sequence shown here is derived from an EMBL/GenBank/DDBJ whole genome shotgun (WGS) entry which is preliminary data.</text>
</comment>
<accession>A0AAE0P0B5</accession>
<dbReference type="EMBL" id="JAULSW010000002">
    <property type="protein sequence ID" value="KAK3390690.1"/>
    <property type="molecule type" value="Genomic_DNA"/>
</dbReference>
<proteinExistence type="predicted"/>
<dbReference type="Proteomes" id="UP001285441">
    <property type="component" value="Unassembled WGS sequence"/>
</dbReference>
<protein>
    <recommendedName>
        <fullName evidence="1">Prion-inhibition and propagation HeLo domain-containing protein</fullName>
    </recommendedName>
</protein>
<reference evidence="2" key="2">
    <citation type="submission" date="2023-06" db="EMBL/GenBank/DDBJ databases">
        <authorList>
            <consortium name="Lawrence Berkeley National Laboratory"/>
            <person name="Haridas S."/>
            <person name="Hensen N."/>
            <person name="Bonometti L."/>
            <person name="Westerberg I."/>
            <person name="Brannstrom I.O."/>
            <person name="Guillou S."/>
            <person name="Cros-Aarteil S."/>
            <person name="Calhoun S."/>
            <person name="Kuo A."/>
            <person name="Mondo S."/>
            <person name="Pangilinan J."/>
            <person name="Riley R."/>
            <person name="LaButti K."/>
            <person name="Andreopoulos B."/>
            <person name="Lipzen A."/>
            <person name="Chen C."/>
            <person name="Yanf M."/>
            <person name="Daum C."/>
            <person name="Ng V."/>
            <person name="Clum A."/>
            <person name="Steindorff A."/>
            <person name="Ohm R."/>
            <person name="Martin F."/>
            <person name="Silar P."/>
            <person name="Natvig D."/>
            <person name="Lalanne C."/>
            <person name="Gautier V."/>
            <person name="Ament-velasquez S.L."/>
            <person name="Kruys A."/>
            <person name="Hutchinson M.I."/>
            <person name="Powell A.J."/>
            <person name="Barry K."/>
            <person name="Miller A.N."/>
            <person name="Grigoriev I.V."/>
            <person name="Debuchy R."/>
            <person name="Gladieux P."/>
            <person name="Thoren M.H."/>
            <person name="Johannesson H."/>
        </authorList>
    </citation>
    <scope>NUCLEOTIDE SEQUENCE</scope>
    <source>
        <strain evidence="2">CBS 232.78</strain>
    </source>
</reference>
<dbReference type="InterPro" id="IPR038305">
    <property type="entry name" value="HeLo_sf"/>
</dbReference>
<feature type="domain" description="Prion-inhibition and propagation HeLo" evidence="1">
    <location>
        <begin position="2"/>
        <end position="101"/>
    </location>
</feature>